<name>A0A556VX37_BAGYA</name>
<dbReference type="GO" id="GO:0030674">
    <property type="term" value="F:protein-macromolecule adaptor activity"/>
    <property type="evidence" value="ECO:0007669"/>
    <property type="project" value="TreeGrafter"/>
</dbReference>
<dbReference type="AlphaFoldDB" id="A0A556VX37"/>
<dbReference type="InterPro" id="IPR004083">
    <property type="entry name" value="Raptor"/>
</dbReference>
<dbReference type="InterPro" id="IPR011989">
    <property type="entry name" value="ARM-like"/>
</dbReference>
<dbReference type="PANTHER" id="PTHR12848">
    <property type="entry name" value="REGULATORY-ASSOCIATED PROTEIN OF MTOR"/>
    <property type="match status" value="1"/>
</dbReference>
<dbReference type="SUPFAM" id="SSF101576">
    <property type="entry name" value="Supernatant protein factor (SPF), C-terminal domain"/>
    <property type="match status" value="1"/>
</dbReference>
<dbReference type="GO" id="GO:0071230">
    <property type="term" value="P:cellular response to amino acid stimulus"/>
    <property type="evidence" value="ECO:0007669"/>
    <property type="project" value="TreeGrafter"/>
</dbReference>
<gene>
    <name evidence="3" type="ORF">Baya_17009</name>
</gene>
<comment type="caution">
    <text evidence="3">The sequence shown here is derived from an EMBL/GenBank/DDBJ whole genome shotgun (WGS) entry which is preliminary data.</text>
</comment>
<dbReference type="Gene3D" id="1.25.10.10">
    <property type="entry name" value="Leucine-rich Repeat Variant"/>
    <property type="match status" value="1"/>
</dbReference>
<dbReference type="GO" id="GO:0010506">
    <property type="term" value="P:regulation of autophagy"/>
    <property type="evidence" value="ECO:0007669"/>
    <property type="project" value="TreeGrafter"/>
</dbReference>
<dbReference type="EMBL" id="VCAZ01000409">
    <property type="protein sequence ID" value="TUO32237.1"/>
    <property type="molecule type" value="Genomic_DNA"/>
</dbReference>
<evidence type="ECO:0000259" key="2">
    <source>
        <dbReference type="PROSITE" id="PS50866"/>
    </source>
</evidence>
<keyword evidence="1" id="KW-0677">Repeat</keyword>
<organism evidence="3 4">
    <name type="scientific">Bagarius yarrelli</name>
    <name type="common">Goonch</name>
    <name type="synonym">Bagrus yarrelli</name>
    <dbReference type="NCBI Taxonomy" id="175774"/>
    <lineage>
        <taxon>Eukaryota</taxon>
        <taxon>Metazoa</taxon>
        <taxon>Chordata</taxon>
        <taxon>Craniata</taxon>
        <taxon>Vertebrata</taxon>
        <taxon>Euteleostomi</taxon>
        <taxon>Actinopterygii</taxon>
        <taxon>Neopterygii</taxon>
        <taxon>Teleostei</taxon>
        <taxon>Ostariophysi</taxon>
        <taxon>Siluriformes</taxon>
        <taxon>Sisoridae</taxon>
        <taxon>Sisorinae</taxon>
        <taxon>Bagarius</taxon>
    </lineage>
</organism>
<sequence length="423" mass="47424">MSSSVSFQLLIEIIDASSVITWDFDVCKGDVVFNIYHSKRAPQPPRKEALASHGITSPGGNNVQLIDRSWQLGQDYSMVESPLTCKEGESVQGSHVTRWPGFYILQWRFHSMPACAATNLPRVDDVLATLQVSSHKCKVMYYTEVLGSEDFRCSDERVPLRCSDVQKVSSQMFSRVVPSQMFQERVFPLNVQYGFLSESSVHFRNGSSHMFKACLQGNLIAICLEQLSDPHPLLRQWVAICLGRIWHNFDSARWCGVRASAHEKLYVRCAAMFALGTFVGNSAERTDHSTTIDHNVAMMLAQLINDGSPVVRKELVVALSHLVVQYESTFCTVALQFMEEEKNYAAPSPANTKVSHNTHNTHTHTLLSWSNNPYMFCHSEAGNVPSRERDSPAVPLLRPVNSYTNIRAASSTRNSTRPPNLPQ</sequence>
<evidence type="ECO:0000313" key="4">
    <source>
        <dbReference type="Proteomes" id="UP000319801"/>
    </source>
</evidence>
<dbReference type="GO" id="GO:0009267">
    <property type="term" value="P:cellular response to starvation"/>
    <property type="evidence" value="ECO:0007669"/>
    <property type="project" value="TreeGrafter"/>
</dbReference>
<dbReference type="GO" id="GO:0030307">
    <property type="term" value="P:positive regulation of cell growth"/>
    <property type="evidence" value="ECO:0007669"/>
    <property type="project" value="TreeGrafter"/>
</dbReference>
<reference evidence="3 4" key="1">
    <citation type="journal article" date="2019" name="Genome Biol. Evol.">
        <title>Whole-Genome Sequencing of the Giant Devil Catfish, Bagarius yarrelli.</title>
        <authorList>
            <person name="Jiang W."/>
            <person name="Lv Y."/>
            <person name="Cheng L."/>
            <person name="Yang K."/>
            <person name="Chao B."/>
            <person name="Wang X."/>
            <person name="Li Y."/>
            <person name="Pan X."/>
            <person name="You X."/>
            <person name="Zhang Y."/>
            <person name="Yang J."/>
            <person name="Li J."/>
            <person name="Zhang X."/>
            <person name="Liu S."/>
            <person name="Sun C."/>
            <person name="Yang J."/>
            <person name="Shi Q."/>
        </authorList>
    </citation>
    <scope>NUCLEOTIDE SEQUENCE [LARGE SCALE GENOMIC DNA]</scope>
    <source>
        <strain evidence="3">JWS20170419001</strain>
        <tissue evidence="3">Muscle</tissue>
    </source>
</reference>
<dbReference type="PANTHER" id="PTHR12848:SF16">
    <property type="entry name" value="REGULATORY-ASSOCIATED PROTEIN OF MTOR"/>
    <property type="match status" value="1"/>
</dbReference>
<dbReference type="InterPro" id="IPR016024">
    <property type="entry name" value="ARM-type_fold"/>
</dbReference>
<evidence type="ECO:0000313" key="3">
    <source>
        <dbReference type="EMBL" id="TUO32237.1"/>
    </source>
</evidence>
<dbReference type="PROSITE" id="PS50866">
    <property type="entry name" value="GOLD"/>
    <property type="match status" value="1"/>
</dbReference>
<evidence type="ECO:0000256" key="1">
    <source>
        <dbReference type="ARBA" id="ARBA00022737"/>
    </source>
</evidence>
<dbReference type="GO" id="GO:0005737">
    <property type="term" value="C:cytoplasm"/>
    <property type="evidence" value="ECO:0007669"/>
    <property type="project" value="TreeGrafter"/>
</dbReference>
<dbReference type="GO" id="GO:0038202">
    <property type="term" value="P:TORC1 signaling"/>
    <property type="evidence" value="ECO:0007669"/>
    <property type="project" value="TreeGrafter"/>
</dbReference>
<feature type="domain" description="GOLD" evidence="2">
    <location>
        <begin position="1"/>
        <end position="145"/>
    </location>
</feature>
<accession>A0A556VX37</accession>
<dbReference type="Pfam" id="PF02985">
    <property type="entry name" value="HEAT"/>
    <property type="match status" value="1"/>
</dbReference>
<dbReference type="InterPro" id="IPR036598">
    <property type="entry name" value="GOLD_dom_sf"/>
</dbReference>
<dbReference type="Proteomes" id="UP000319801">
    <property type="component" value="Unassembled WGS sequence"/>
</dbReference>
<dbReference type="InterPro" id="IPR009038">
    <property type="entry name" value="GOLD_dom"/>
</dbReference>
<dbReference type="InterPro" id="IPR000357">
    <property type="entry name" value="HEAT"/>
</dbReference>
<proteinExistence type="predicted"/>
<keyword evidence="4" id="KW-1185">Reference proteome</keyword>
<dbReference type="OrthoDB" id="30289at2759"/>
<dbReference type="SUPFAM" id="SSF48371">
    <property type="entry name" value="ARM repeat"/>
    <property type="match status" value="1"/>
</dbReference>
<protein>
    <submittedName>
        <fullName evidence="3">SEC14-like protein 1</fullName>
    </submittedName>
</protein>
<dbReference type="GO" id="GO:0031931">
    <property type="term" value="C:TORC1 complex"/>
    <property type="evidence" value="ECO:0007669"/>
    <property type="project" value="InterPro"/>
</dbReference>
<dbReference type="Gene3D" id="2.60.120.680">
    <property type="entry name" value="GOLD domain"/>
    <property type="match status" value="1"/>
</dbReference>